<feature type="transmembrane region" description="Helical" evidence="33">
    <location>
        <begin position="675"/>
        <end position="702"/>
    </location>
</feature>
<evidence type="ECO:0000256" key="31">
    <source>
        <dbReference type="ARBA" id="ARBA00023296"/>
    </source>
</evidence>
<comment type="domain">
    <text evidence="32">Some of the most genetically diverse regions of the viral genome are present in Env. They are called variable regions 1 through 5 (V1 through V5). Coreceptor usage of gp120 is determined mainly by the primary structure of the third variable region (V3) in the outer domain of gp120. The sequence of V3 determines which coreceptor, CCR5 and/or CXCR4 (corresponding to R5/macrophage, X4/T cell and R5X4/T cell and macrophage tropism), is used to trigger the fusion potential of the Env complex, and hence which cells the virus can infect. Binding to CCR5 involves a region adjacent in addition to V3.</text>
</comment>
<evidence type="ECO:0000256" key="8">
    <source>
        <dbReference type="ARBA" id="ARBA00022510"/>
    </source>
</evidence>
<dbReference type="GO" id="GO:0019082">
    <property type="term" value="P:viral protein processing"/>
    <property type="evidence" value="ECO:0007669"/>
    <property type="project" value="UniProtKB-UniRule"/>
</dbReference>
<evidence type="ECO:0000256" key="18">
    <source>
        <dbReference type="ARBA" id="ARBA00022844"/>
    </source>
</evidence>
<keyword evidence="27 32" id="KW-1015">Disulfide bond</keyword>
<dbReference type="GO" id="GO:0055036">
    <property type="term" value="C:virion membrane"/>
    <property type="evidence" value="ECO:0007669"/>
    <property type="project" value="UniProtKB-SubCell"/>
</dbReference>
<keyword evidence="21 32" id="KW-1164">Virus endocytosis by host</keyword>
<evidence type="ECO:0000256" key="17">
    <source>
        <dbReference type="ARBA" id="ARBA00022804"/>
    </source>
</evidence>
<dbReference type="SUPFAM" id="SSF56502">
    <property type="entry name" value="gp120 core"/>
    <property type="match status" value="2"/>
</dbReference>
<comment type="subunit">
    <text evidence="32">The mature envelope protein (Env) consists of a homotrimer of non-covalently associated gp120-gp41 heterodimers. The resulting complex protrudes from the virus surface as a spike. There seems to be as few as 10 spikes on the average virion. Surface protein gp120 interacts with host CD4, CCR5 and CXCR4. Gp120 also interacts with the C-type lectins CD209/DC-SIGN and CLEC4M/DC-SIGNR (collectively referred to as DC-SIGN(R)). Gp120 and gp41 interact with GalCer. Gp120 interacts with host ITGA4/ITGB7 complex; on CD4+ T-cells, this interaction results in rapid activation of integrin ITGAL/LFA-1, which facilitates efficient cell-to-cell spreading of HIV-1. Gp120 interacts with cell-associated heparan sulfate; this interaction increases virus infectivity on permissive cells and may be involved in infection of CD4- cells.</text>
</comment>
<dbReference type="GO" id="GO:0005198">
    <property type="term" value="F:structural molecule activity"/>
    <property type="evidence" value="ECO:0007669"/>
    <property type="project" value="UniProtKB-UniRule"/>
</dbReference>
<dbReference type="InterPro" id="IPR000328">
    <property type="entry name" value="GP41-like"/>
</dbReference>
<keyword evidence="10 32" id="KW-1165">Clathrin-mediated endocytosis of virus by host</keyword>
<keyword evidence="13 32" id="KW-0165">Cleavage on pair of basic residues</keyword>
<dbReference type="HAMAP" id="MF_04083">
    <property type="entry name" value="HIV_ENV"/>
    <property type="match status" value="1"/>
</dbReference>
<dbReference type="EMBL" id="KU319540">
    <property type="protein sequence ID" value="AML03007.1"/>
    <property type="molecule type" value="Genomic_RNA"/>
</dbReference>
<evidence type="ECO:0000313" key="38">
    <source>
        <dbReference type="Proteomes" id="UP000144587"/>
    </source>
</evidence>
<dbReference type="Pfam" id="PF00517">
    <property type="entry name" value="GP41"/>
    <property type="match status" value="1"/>
</dbReference>
<feature type="disulfide bond" evidence="32">
    <location>
        <begin position="595"/>
        <end position="601"/>
    </location>
</feature>
<dbReference type="GO" id="GO:1903908">
    <property type="term" value="P:positive regulation of plasma membrane raft polarization"/>
    <property type="evidence" value="ECO:0007669"/>
    <property type="project" value="UniProtKB-UniRule"/>
</dbReference>
<evidence type="ECO:0000256" key="33">
    <source>
        <dbReference type="RuleBase" id="RU363095"/>
    </source>
</evidence>
<keyword evidence="16 32" id="KW-0732">Signal</keyword>
<keyword evidence="11 32" id="KW-0945">Host-virus interaction</keyword>
<keyword evidence="31 32" id="KW-1160">Virus entry into host cell</keyword>
<accession>A0A140ECW6</accession>
<evidence type="ECO:0000256" key="13">
    <source>
        <dbReference type="ARBA" id="ARBA00022685"/>
    </source>
</evidence>
<dbReference type="InterPro" id="IPR037527">
    <property type="entry name" value="Gp160"/>
</dbReference>
<dbReference type="CDD" id="cd09909">
    <property type="entry name" value="HIV-1-like_HR1-HR2"/>
    <property type="match status" value="1"/>
</dbReference>
<keyword evidence="26 32" id="KW-0564">Palmitate</keyword>
<dbReference type="GO" id="GO:0016020">
    <property type="term" value="C:membrane"/>
    <property type="evidence" value="ECO:0007669"/>
    <property type="project" value="UniProtKB-UniRule"/>
</dbReference>
<comment type="PTM">
    <text evidence="32">Palmitoylation of the transmembrane protein and of Env polyprotein (prior to its proteolytic cleavage) is essential for their association with host cell membrane lipid rafts. Palmitoylation is therefore required for envelope trafficking to classical lipid rafts, but not for viral replication.</text>
</comment>
<evidence type="ECO:0000256" key="5">
    <source>
        <dbReference type="ARBA" id="ARBA00004578"/>
    </source>
</evidence>
<feature type="lipid moiety-binding region" description="S-palmitoyl cysteine; by host" evidence="32">
    <location>
        <position position="761"/>
    </location>
</feature>
<keyword evidence="20 32" id="KW-0261">Viral envelope protein</keyword>
<evidence type="ECO:0000256" key="25">
    <source>
        <dbReference type="ARBA" id="ARBA00023136"/>
    </source>
</evidence>
<evidence type="ECO:0000256" key="27">
    <source>
        <dbReference type="ARBA" id="ARBA00023157"/>
    </source>
</evidence>
<evidence type="ECO:0000256" key="28">
    <source>
        <dbReference type="ARBA" id="ARBA00023180"/>
    </source>
</evidence>
<dbReference type="GO" id="GO:0019031">
    <property type="term" value="C:viral envelope"/>
    <property type="evidence" value="ECO:0007669"/>
    <property type="project" value="UniProtKB-KW"/>
</dbReference>
<evidence type="ECO:0000256" key="26">
    <source>
        <dbReference type="ARBA" id="ARBA00023139"/>
    </source>
</evidence>
<keyword evidence="19 32" id="KW-1043">Host membrane</keyword>
<feature type="disulfide bond" evidence="32">
    <location>
        <begin position="54"/>
        <end position="74"/>
    </location>
</feature>
<organismHost>
    <name type="scientific">Homo sapiens</name>
    <name type="common">Human</name>
    <dbReference type="NCBI Taxonomy" id="9606"/>
</organismHost>
<dbReference type="InterPro" id="IPR036377">
    <property type="entry name" value="Gp120_core_sf"/>
</dbReference>
<evidence type="ECO:0000259" key="35">
    <source>
        <dbReference type="Pfam" id="PF00516"/>
    </source>
</evidence>
<evidence type="ECO:0000256" key="24">
    <source>
        <dbReference type="ARBA" id="ARBA00023054"/>
    </source>
</evidence>
<evidence type="ECO:0000256" key="12">
    <source>
        <dbReference type="ARBA" id="ARBA00022595"/>
    </source>
</evidence>
<evidence type="ECO:0000256" key="15">
    <source>
        <dbReference type="ARBA" id="ARBA00022703"/>
    </source>
</evidence>
<dbReference type="GO" id="GO:0052031">
    <property type="term" value="P:symbiont-mediated perturbation of host defense response"/>
    <property type="evidence" value="ECO:0007669"/>
    <property type="project" value="UniProtKB-UniRule"/>
</dbReference>
<comment type="subcellular location">
    <molecule>Surface protein gp120</molecule>
    <subcellularLocation>
        <location evidence="32">Virion membrane</location>
        <topology evidence="32">Peripheral membrane protein</topology>
    </subcellularLocation>
    <subcellularLocation>
        <location evidence="32">Host cell membrane</location>
        <topology evidence="32">Peripheral membrane protein</topology>
    </subcellularLocation>
    <subcellularLocation>
        <location evidence="32">Host endosome membrane</location>
        <topology evidence="32">Single-pass type I membrane protein</topology>
    </subcellularLocation>
    <text evidence="32">The surface protein is not anchored to the viral envelope, but associates with the extravirion surface through its binding to TM. It is probably concentrated at the site of budding and incorporated into the virions possibly by contacts between the cytoplasmic tail of Env and the N-terminus of Gag.</text>
</comment>
<organism evidence="37 38">
    <name type="scientific">Human immunodeficiency virus type 1</name>
    <name type="common">HIV-1</name>
    <dbReference type="NCBI Taxonomy" id="11676"/>
    <lineage>
        <taxon>Viruses</taxon>
        <taxon>Riboviria</taxon>
        <taxon>Pararnavirae</taxon>
        <taxon>Artverviricota</taxon>
        <taxon>Revtraviricetes</taxon>
        <taxon>Ortervirales</taxon>
        <taxon>Retroviridae</taxon>
        <taxon>Orthoretrovirinae</taxon>
        <taxon>Lentivirus</taxon>
        <taxon>Lentivirus humimdef1</taxon>
    </lineage>
</organism>
<evidence type="ECO:0000256" key="23">
    <source>
        <dbReference type="ARBA" id="ARBA00023046"/>
    </source>
</evidence>
<dbReference type="InterPro" id="IPR000777">
    <property type="entry name" value="HIV1_Gp120"/>
</dbReference>
<feature type="disulfide bond" evidence="32">
    <location>
        <begin position="232"/>
        <end position="243"/>
    </location>
</feature>
<feature type="chain" id="PRO_5023465142" description="Transmembrane protein gp41" evidence="32">
    <location>
        <begin position="510"/>
        <end position="860"/>
    </location>
</feature>
<keyword evidence="25 32" id="KW-0472">Membrane</keyword>
<evidence type="ECO:0000256" key="34">
    <source>
        <dbReference type="SAM" id="MobiDB-lite"/>
    </source>
</evidence>
<dbReference type="Pfam" id="PF00516">
    <property type="entry name" value="GP120"/>
    <property type="match status" value="2"/>
</dbReference>
<evidence type="ECO:0000256" key="10">
    <source>
        <dbReference type="ARBA" id="ARBA00022570"/>
    </source>
</evidence>
<name>A0A140ECW6_HV1</name>
<comment type="domain">
    <text evidence="32 33">The 17 amino acids long immunosuppressive region is present in many retroviral envelope proteins. Synthetic peptides derived from this relatively conserved sequence inhibit immune function in vitro and in vivo.</text>
</comment>
<comment type="miscellaneous">
    <text evidence="32">Inhibitors targeting HIV-1 viral envelope proteins are used as antiretroviral drugs. Attachment of virions to the cell surface via non-specific interactions and CD4 binding can be blocked by inhibitors that include cyanovirin-N, cyclotriazadisulfonamide analogs, PRO 2000, TNX 355 and PRO 542. In addition, BMS 806 can block CD4-induced conformational changes. Env interactions with the coreceptor molecules can be targeted by CCR5 antagonists including SCH-D, maraviroc (UK 427857) and aplaviroc (GW 873140), and the CXCR4 antagonist AMD 070. Fusion of viral and cellular membranes can be inhibited by peptides such as enfuvirtide and tifuvirtide (T 1249). Resistance to inhibitors associated with mutations in Env are observed. Most of the time, single mutations confer only a modest reduction in drug susceptibility. Combination of several mutations is usually required to develop a high-level drug resistance.</text>
</comment>
<feature type="transmembrane region" description="Helical" evidence="33">
    <location>
        <begin position="15"/>
        <end position="36"/>
    </location>
</feature>
<keyword evidence="12 32" id="KW-1162">Viral penetration into host cytoplasm</keyword>
<dbReference type="GO" id="GO:0020002">
    <property type="term" value="C:host cell plasma membrane"/>
    <property type="evidence" value="ECO:0007669"/>
    <property type="project" value="UniProtKB-SubCell"/>
</dbReference>
<reference evidence="37 38" key="1">
    <citation type="journal article" date="2016" name="AIDS Res. Hum. Retroviruses">
        <title>Phylogenetic Analysis of Ethiopian HIV-1 Subtype C Near Full-Length Genomes Reveals High Intrasubtype Diversity and a Strong Geographical Cluster.</title>
        <authorList>
            <person name="Amogne W."/>
            <person name="Bontell I."/>
            <person name="Grossmann S."/>
            <person name="Aderaye G."/>
            <person name="Lindquist L."/>
            <person name="Sonnerborg A."/>
            <person name="Neogi U."/>
        </authorList>
    </citation>
    <scope>NUCLEOTIDE SEQUENCE [LARGE SCALE GENOMIC DNA]</scope>
    <source>
        <strain evidence="37">ET145</strain>
    </source>
</reference>
<keyword evidence="24 32" id="KW-0175">Coiled coil</keyword>
<dbReference type="FunFam" id="1.10.287.210:FF:000001">
    <property type="entry name" value="Envelope glycoprotein gp160"/>
    <property type="match status" value="1"/>
</dbReference>
<keyword evidence="28 32" id="KW-0325">Glycoprotein</keyword>
<feature type="domain" description="Retroviral envelope protein GP41-like" evidence="36">
    <location>
        <begin position="527"/>
        <end position="717"/>
    </location>
</feature>
<comment type="function">
    <text evidence="32">Surface protein gp120: Attaches the virus to the host lymphoid cell by binding to the primary receptor CD4. This interaction induces a structural rearrangement creating a high affinity binding site for a chemokine coreceptor like CXCR4 and/or CCR5. Acts as a ligand for CD209/DC-SIGN and CLEC4M/DC-SIGNR, which are respectively found on dendritic cells (DCs), and on endothelial cells of liver sinusoids and lymph node sinuses. These interactions allow capture of viral particles at mucosal surfaces by these cells and subsequent transmission to permissive cells. HIV subverts the migration properties of dendritic cells to gain access to CD4+ T-cells in lymph nodes. Virus transmission to permissive T-cells occurs either in trans (without DCs infection, through viral capture and transmission), or in cis (following DCs productive infection, through the usual CD4-gp120 interaction), thereby inducing a robust infection. In trans infection, bound virions remain infectious over days and it is proposed that they are not degraded, but protected in non-lysosomal acidic organelles within the DCs close to the cell membrane thus contributing to the viral infectious potential during DCs' migration from the periphery to the lymphoid tissues. On arrival at lymphoid tissues, intact virions recycle back to DCs' cell surface allowing virus transmission to CD4+ T-cells.</text>
</comment>
<comment type="PTM">
    <text evidence="32">Specific enzymatic cleavages in vivo yield mature proteins. Envelope glycoproteins are synthesized as a inactive precursor that is heavily N-glycosylated and processed likely by host cell furin in the Golgi to yield the mature SU and TM proteins. The cleavage site between SU and TM requires the minimal sequence [KR]-X-[KR]-R. About 2 of the 9 disulfide bonds of gp41 are reduced by P4HB/PDI, following binding to CD4 receptor.</text>
</comment>
<feature type="site" description="Cleavage; by host furin" evidence="32">
    <location>
        <begin position="509"/>
        <end position="510"/>
    </location>
</feature>
<feature type="domain" description="Human immunodeficiency virus 1 envelope glycoprotein Gp120" evidence="35">
    <location>
        <begin position="34"/>
        <end position="141"/>
    </location>
</feature>
<sequence>MRVMGTQEELSTMGWIWGILLIGMFMICNVMGNLWVTVYYGVPVWKDANPTLFCASNAKAYETEVHNVGATHACVPTDPNPQELVLKNVTENFYMWKKGMGDQMHQDVISLWDQSLKPCVKLPPLCVTLNCSKRYLAATNTCHGSNVTHLGNITEEMTNCSFNVTTEIRDKEKKEYALFYRLDIVPLNGNNSSDYRLINCNTSTITQACPKVSFDPIPIYYCAPAGYAILKCNDKNFTGKGQCNNVSTVQCTHGIKPVVSTQLLLNGSIAEKETIIRSKKITDNAKIIIVQLNETVEINCTRPSNNTRTSIRIGPGQAFMQTGGKIGDIRQAHCTINREKWNTTLEENASKLQEHFPNKTIEYEPSSRGDLEITTHSFNCRGEFFYCNTSGLFTSTKLELFNSSTNLNITLQCRIRDQLVQHVRLKKSVMMPMYAPPINGDIACRSNITGLLLTRDGGNTNTSEIFRPGGGDMRDNWRSELYKYKVVEIKPLGIAPTEAKRRVVEREKRAALGALFLGFLGAAGSTMGAASITLTVQARQLLSGIVQQQSNLLRAIEAQQHMLQLTVWGIKQLQARVLAIERYLKDQQLLGIWGCSGKLICTTAVPWNSSWSNKSQKEIWNNMTWMQWDREINNYTELIYNLLEVSQNQQEKNEQDLLALDKWQNLWNWFDITNWLWYIKIFIMIVGGLIGLRIIFAVLSIVNRVRQGYSPLSFQTLIPNPRGPDRPRGIEEEGGEQDSDRSIRLVSGFLALAWDDLRSLCLFSYHRLRDLLLILARAAELLIRSSLKGLQRGWESLKYLGSLVQYWSLELKKSAINLLDTTAIAVVEGTDRIIAVLQRIGRAIYNIPRRIRQGFEAALQ</sequence>
<dbReference type="Gene3D" id="1.10.287.210">
    <property type="match status" value="1"/>
</dbReference>
<keyword evidence="9 32" id="KW-1032">Host cell membrane</keyword>
<comment type="function">
    <text evidence="32">Envelope glycoprotein gp160: Oligomerizes in the host endoplasmic reticulum into predominantly trimers. In a second time, gp160 transits in the host Golgi, where glycosylation is completed. The precursor is then proteolytically cleaved in the trans-Golgi and thereby activated by cellular furin or furin-like proteases to produce gp120 and gp41.</text>
</comment>
<evidence type="ECO:0000256" key="22">
    <source>
        <dbReference type="ARBA" id="ARBA00022989"/>
    </source>
</evidence>
<keyword evidence="22 32" id="KW-1133">Transmembrane helix</keyword>
<dbReference type="SUPFAM" id="SSF58069">
    <property type="entry name" value="Virus ectodomain"/>
    <property type="match status" value="1"/>
</dbReference>
<evidence type="ECO:0000256" key="3">
    <source>
        <dbReference type="ARBA" id="ARBA00004505"/>
    </source>
</evidence>
<evidence type="ECO:0000256" key="32">
    <source>
        <dbReference type="HAMAP-Rule" id="MF_04083"/>
    </source>
</evidence>
<dbReference type="Gene3D" id="1.20.5.490">
    <property type="entry name" value="Single helix bin"/>
    <property type="match status" value="1"/>
</dbReference>
<comment type="miscellaneous">
    <text evidence="32">HIV-1 lineages are divided in three main groups, M (for Major), O (for Outlier), and N (for New, or Non-M, Non-O). The vast majority of strains found worldwide belong to the group M. Group O seems to be endemic to and largely confined to Cameroon and neighboring countries in West Central Africa, where these viruses represent a small minority of HIV-1 strains. The group N is represented by a limited number of isolates from Cameroonian persons. The group M is further subdivided in 9 clades or subtypes (A to D, F to H, J and K).</text>
</comment>
<dbReference type="GO" id="GO:0075512">
    <property type="term" value="P:clathrin-dependent endocytosis of virus by host cell"/>
    <property type="evidence" value="ECO:0007669"/>
    <property type="project" value="UniProtKB-UniRule"/>
</dbReference>
<proteinExistence type="inferred from homology"/>
<comment type="PTM">
    <text evidence="32">Highly glycosylated by host. The high number of glycan on the protein is reffered to as 'glycan shield' because it contributes to hide protein sequence from adaptive immune system.</text>
</comment>
<feature type="disulfide bond" evidence="32">
    <location>
        <begin position="222"/>
        <end position="251"/>
    </location>
</feature>
<evidence type="ECO:0000256" key="1">
    <source>
        <dbReference type="ARBA" id="ARBA00004402"/>
    </source>
</evidence>
<dbReference type="GO" id="GO:0019064">
    <property type="term" value="P:fusion of virus membrane with host plasma membrane"/>
    <property type="evidence" value="ECO:0007669"/>
    <property type="project" value="UniProtKB-UniRule"/>
</dbReference>
<evidence type="ECO:0000256" key="21">
    <source>
        <dbReference type="ARBA" id="ARBA00022890"/>
    </source>
</evidence>
<dbReference type="FunFam" id="1.20.5.490:FF:000001">
    <property type="entry name" value="Envelope glycoprotein gp160"/>
    <property type="match status" value="1"/>
</dbReference>
<evidence type="ECO:0000256" key="20">
    <source>
        <dbReference type="ARBA" id="ARBA00022879"/>
    </source>
</evidence>
<feature type="topological domain" description="Cytoplasmic" evidence="32">
    <location>
        <begin position="703"/>
        <end position="860"/>
    </location>
</feature>
<feature type="domain" description="Human immunodeficiency virus 1 envelope glycoprotein Gp120" evidence="35">
    <location>
        <begin position="145"/>
        <end position="509"/>
    </location>
</feature>
<comment type="domain">
    <text evidence="32">The membrane proximal external region (MPER) present in gp41 is a tryptophan-rich region recognized by the antibodies 2F5, Z13, and 4E10. MPER seems to play a role in fusion.</text>
</comment>
<evidence type="ECO:0000256" key="2">
    <source>
        <dbReference type="ARBA" id="ARBA00004433"/>
    </source>
</evidence>
<keyword evidence="29 32" id="KW-0899">Viral immunoevasion</keyword>
<evidence type="ECO:0000256" key="16">
    <source>
        <dbReference type="ARBA" id="ARBA00022729"/>
    </source>
</evidence>
<evidence type="ECO:0000256" key="11">
    <source>
        <dbReference type="ARBA" id="ARBA00022581"/>
    </source>
</evidence>
<protein>
    <recommendedName>
        <fullName evidence="32">Envelope glycoprotein gp160</fullName>
    </recommendedName>
    <alternativeName>
        <fullName evidence="32">Env polyprotein</fullName>
    </alternativeName>
    <component>
        <recommendedName>
            <fullName evidence="32">Surface protein gp120</fullName>
            <shortName evidence="32">SU</shortName>
        </recommendedName>
        <alternativeName>
            <fullName evidence="32">Glycoprotein 120</fullName>
            <shortName evidence="32">gp120</shortName>
        </alternativeName>
    </component>
    <component>
        <recommendedName>
            <fullName evidence="32">Transmembrane protein gp41</fullName>
            <shortName evidence="32">TM</shortName>
        </recommendedName>
        <alternativeName>
            <fullName evidence="32">Glycoprotein 41</fullName>
            <shortName evidence="32">gp41</shortName>
        </alternativeName>
    </component>
</protein>
<feature type="chain" id="PRO_5023465143" description="Envelope glycoprotein gp160" evidence="32">
    <location>
        <begin position="33"/>
        <end position="860"/>
    </location>
</feature>
<feature type="region of interest" description="Disordered" evidence="34">
    <location>
        <begin position="718"/>
        <end position="739"/>
    </location>
</feature>
<gene>
    <name evidence="32 37" type="primary">env</name>
</gene>
<evidence type="ECO:0000256" key="14">
    <source>
        <dbReference type="ARBA" id="ARBA00022692"/>
    </source>
</evidence>
<comment type="function">
    <text evidence="32">Transmembrane protein gp41: Acts as a class I viral fusion protein. Under the current model, the protein has at least 3 conformational states: pre-fusion native state, pre-hairpin intermediate state, and post-fusion hairpin state. During fusion of viral and target intracellular membranes, the coiled coil regions (heptad repeats) assume a trimer-of-hairpins structure, positioning the fusion peptide in close proximity to the C-terminal region of the ectodomain. The formation of this structure appears to drive apposition and subsequent fusion of viral and target cell membranes. Complete fusion occurs in host cell endosomes and is dynamin-dependent, however some lipid transfer might occur at the plasma membrane. The virus undergoes clathrin-dependent internalization long before endosomal fusion, thus minimizing the surface exposure of conserved viral epitopes during fusion and reducing the efficacy of inhibitors targeting these epitopes. Membranes fusion leads to delivery of the nucleocapsid into the cytoplasm.</text>
</comment>
<evidence type="ECO:0000259" key="36">
    <source>
        <dbReference type="Pfam" id="PF00517"/>
    </source>
</evidence>
<comment type="domain">
    <text evidence="32">The YXXL motif is involved in determining the exact site of viral release at the surface of infected mononuclear cells and promotes endocytosis. YXXL and di-leucine endocytosis motifs interact directly or indirectly with the clathrin adapter complexes, opperate independently, and their activities are not additive.</text>
</comment>
<feature type="region of interest" description="MPER; binding to GalCer" evidence="32">
    <location>
        <begin position="659"/>
        <end position="680"/>
    </location>
</feature>
<keyword evidence="8 32" id="KW-1170">Fusion of virus membrane with host endosomal membrane</keyword>
<evidence type="ECO:0000256" key="19">
    <source>
        <dbReference type="ARBA" id="ARBA00022870"/>
    </source>
</evidence>
<dbReference type="GO" id="GO:0019062">
    <property type="term" value="P:virion attachment to host cell"/>
    <property type="evidence" value="ECO:0007669"/>
    <property type="project" value="UniProtKB-UniRule"/>
</dbReference>
<keyword evidence="17 32" id="KW-1161">Viral attachment to host cell</keyword>
<evidence type="ECO:0000313" key="37">
    <source>
        <dbReference type="EMBL" id="AML03007.1"/>
    </source>
</evidence>
<keyword evidence="30 32" id="KW-0449">Lipoprotein</keyword>
<comment type="subcellular location">
    <molecule>Transmembrane protein gp41</molecule>
    <subcellularLocation>
        <location evidence="32">Virion membrane</location>
        <topology evidence="32">Single-pass type I membrane protein</topology>
    </subcellularLocation>
    <subcellularLocation>
        <location evidence="32">Host cell membrane</location>
        <topology evidence="32">Single-pass type I membrane protein</topology>
    </subcellularLocation>
    <subcellularLocation>
        <location evidence="32">Host endosome membrane</location>
        <topology evidence="32">Single-pass type I membrane protein</topology>
    </subcellularLocation>
    <text evidence="32">It is probably concentrated at the site of budding and incorporated into the virions possibly by contacts between the cytoplasmic tail of Env and the N-terminus of Gag.</text>
</comment>
<evidence type="ECO:0000256" key="7">
    <source>
        <dbReference type="ARBA" id="ARBA00022506"/>
    </source>
</evidence>
<evidence type="ECO:0000256" key="29">
    <source>
        <dbReference type="ARBA" id="ARBA00023280"/>
    </source>
</evidence>
<evidence type="ECO:0000256" key="9">
    <source>
        <dbReference type="ARBA" id="ARBA00022511"/>
    </source>
</evidence>
<comment type="domain">
    <text evidence="32">The CD4-binding region is targeted by the antibody b12.</text>
</comment>
<dbReference type="GO" id="GO:0039654">
    <property type="term" value="P:fusion of virus membrane with host endosome membrane"/>
    <property type="evidence" value="ECO:0007669"/>
    <property type="project" value="UniProtKB-UniRule"/>
</dbReference>
<feature type="region of interest" description="CD4-binding loop" evidence="32">
    <location>
        <begin position="366"/>
        <end position="376"/>
    </location>
</feature>
<comment type="similarity">
    <text evidence="32">Belongs to the HIV-1 env protein family.</text>
</comment>
<keyword evidence="18 32" id="KW-0946">Virion</keyword>
<feature type="short sequence motif" description="YXXL motif; contains endocytosis signal" evidence="32">
    <location>
        <begin position="709"/>
        <end position="712"/>
    </location>
</feature>
<dbReference type="GO" id="GO:1903911">
    <property type="term" value="P:positive regulation of receptor clustering"/>
    <property type="evidence" value="ECO:0007669"/>
    <property type="project" value="UniProtKB-UniRule"/>
</dbReference>
<dbReference type="Gene3D" id="2.170.40.20">
    <property type="entry name" value="Human immunodeficiency virus 1, Gp160, envelope glycoprotein"/>
    <property type="match status" value="3"/>
</dbReference>
<dbReference type="GO" id="GO:0044175">
    <property type="term" value="C:host cell endosome membrane"/>
    <property type="evidence" value="ECO:0007669"/>
    <property type="project" value="UniProtKB-SubCell"/>
</dbReference>
<comment type="subcellular location">
    <subcellularLocation>
        <location evidence="3">Host cell membrane</location>
        <topology evidence="3">Peripheral membrane protein</topology>
    </subcellularLocation>
    <subcellularLocation>
        <location evidence="1">Host cell membrane</location>
        <topology evidence="1">Single-pass type I membrane protein</topology>
    </subcellularLocation>
    <subcellularLocation>
        <location evidence="2">Host endosome membrane</location>
        <topology evidence="2">Peripheral membrane protein</topology>
    </subcellularLocation>
    <subcellularLocation>
        <location evidence="5">Host endosome membrane</location>
        <topology evidence="5">Single-pass type I membrane protein</topology>
    </subcellularLocation>
    <subcellularLocation>
        <location evidence="6">Virion membrane</location>
        <topology evidence="6">Peripheral membrane protein</topology>
    </subcellularLocation>
    <subcellularLocation>
        <location evidence="4">Virion membrane</location>
        <topology evidence="4">Single-pass type I membrane protein</topology>
    </subcellularLocation>
</comment>
<feature type="transmembrane region" description="Helical" evidence="33">
    <location>
        <begin position="510"/>
        <end position="534"/>
    </location>
</feature>
<keyword evidence="14 32" id="KW-0812">Transmembrane</keyword>
<comment type="caution">
    <text evidence="32 33">Lacks conserved residue(s) required for the propagation of feature annotation.</text>
</comment>
<evidence type="ECO:0000256" key="4">
    <source>
        <dbReference type="ARBA" id="ARBA00004563"/>
    </source>
</evidence>
<feature type="region of interest" description="Immunosuppression" evidence="32">
    <location>
        <begin position="571"/>
        <end position="589"/>
    </location>
</feature>
<feature type="coiled-coil region" evidence="32">
    <location>
        <begin position="630"/>
        <end position="664"/>
    </location>
</feature>
<keyword evidence="15 32" id="KW-0053">Apoptosis</keyword>
<keyword evidence="7 32" id="KW-1168">Fusion of virus membrane with host membrane</keyword>
<evidence type="ECO:0000256" key="6">
    <source>
        <dbReference type="ARBA" id="ARBA00004650"/>
    </source>
</evidence>
<dbReference type="Proteomes" id="UP000144587">
    <property type="component" value="Genome"/>
</dbReference>
<keyword evidence="23 32" id="KW-1039">Host endosome</keyword>
<evidence type="ECO:0000256" key="30">
    <source>
        <dbReference type="ARBA" id="ARBA00023288"/>
    </source>
</evidence>